<accession>A0A1V8TUY0</accession>
<reference evidence="2" key="1">
    <citation type="submission" date="2017-03" db="EMBL/GenBank/DDBJ databases">
        <title>Genomes of endolithic fungi from Antarctica.</title>
        <authorList>
            <person name="Coleine C."/>
            <person name="Masonjones S."/>
            <person name="Stajich J.E."/>
        </authorList>
    </citation>
    <scope>NUCLEOTIDE SEQUENCE [LARGE SCALE GENOMIC DNA]</scope>
    <source>
        <strain evidence="2">CCFEE 5527</strain>
    </source>
</reference>
<dbReference type="Proteomes" id="UP000192596">
    <property type="component" value="Unassembled WGS sequence"/>
</dbReference>
<evidence type="ECO:0000313" key="2">
    <source>
        <dbReference type="Proteomes" id="UP000192596"/>
    </source>
</evidence>
<keyword evidence="2" id="KW-1185">Reference proteome</keyword>
<name>A0A1V8TUY0_9PEZI</name>
<protein>
    <submittedName>
        <fullName evidence="1">Uncharacterized protein</fullName>
    </submittedName>
</protein>
<evidence type="ECO:0000313" key="1">
    <source>
        <dbReference type="EMBL" id="OQO15147.1"/>
    </source>
</evidence>
<comment type="caution">
    <text evidence="1">The sequence shown here is derived from an EMBL/GenBank/DDBJ whole genome shotgun (WGS) entry which is preliminary data.</text>
</comment>
<proteinExistence type="predicted"/>
<organism evidence="1 2">
    <name type="scientific">Cryoendolithus antarcticus</name>
    <dbReference type="NCBI Taxonomy" id="1507870"/>
    <lineage>
        <taxon>Eukaryota</taxon>
        <taxon>Fungi</taxon>
        <taxon>Dikarya</taxon>
        <taxon>Ascomycota</taxon>
        <taxon>Pezizomycotina</taxon>
        <taxon>Dothideomycetes</taxon>
        <taxon>Dothideomycetidae</taxon>
        <taxon>Cladosporiales</taxon>
        <taxon>Cladosporiaceae</taxon>
        <taxon>Cryoendolithus</taxon>
    </lineage>
</organism>
<sequence length="149" mass="15949">MACVEEPRIMLSSDPVVWVNIMPNPPLTPADLERIRNIDPPAKVYEMRSVPLDPISGPVAGPIPPRTSVIVVYPHGLGIIVRPAPPISPDFDTMAVFGPIFEDPKRCYGLDIFGGPEKPGSALSALDKARLGPTGGSVRGRTFQNAAKI</sequence>
<gene>
    <name evidence="1" type="ORF">B0A48_00529</name>
</gene>
<dbReference type="EMBL" id="NAJO01000001">
    <property type="protein sequence ID" value="OQO15147.1"/>
    <property type="molecule type" value="Genomic_DNA"/>
</dbReference>
<dbReference type="InParanoid" id="A0A1V8TUY0"/>
<dbReference type="AlphaFoldDB" id="A0A1V8TUY0"/>